<gene>
    <name evidence="1" type="ORF">Fmac_026126</name>
</gene>
<keyword evidence="2" id="KW-1185">Reference proteome</keyword>
<name>A0ABD1LDZ3_9FABA</name>
<comment type="caution">
    <text evidence="1">The sequence shown here is derived from an EMBL/GenBank/DDBJ whole genome shotgun (WGS) entry which is preliminary data.</text>
</comment>
<dbReference type="AlphaFoldDB" id="A0ABD1LDZ3"/>
<evidence type="ECO:0000313" key="2">
    <source>
        <dbReference type="Proteomes" id="UP001603857"/>
    </source>
</evidence>
<dbReference type="EMBL" id="JBGMDY010000009">
    <property type="protein sequence ID" value="KAL2321747.1"/>
    <property type="molecule type" value="Genomic_DNA"/>
</dbReference>
<accession>A0ABD1LDZ3</accession>
<reference evidence="1 2" key="1">
    <citation type="submission" date="2024-08" db="EMBL/GenBank/DDBJ databases">
        <title>Insights into the chromosomal genome structure of Flemingia macrophylla.</title>
        <authorList>
            <person name="Ding Y."/>
            <person name="Zhao Y."/>
            <person name="Bi W."/>
            <person name="Wu M."/>
            <person name="Zhao G."/>
            <person name="Gong Y."/>
            <person name="Li W."/>
            <person name="Zhang P."/>
        </authorList>
    </citation>
    <scope>NUCLEOTIDE SEQUENCE [LARGE SCALE GENOMIC DNA]</scope>
    <source>
        <strain evidence="1">DYQJB</strain>
        <tissue evidence="1">Leaf</tissue>
    </source>
</reference>
<organism evidence="1 2">
    <name type="scientific">Flemingia macrophylla</name>
    <dbReference type="NCBI Taxonomy" id="520843"/>
    <lineage>
        <taxon>Eukaryota</taxon>
        <taxon>Viridiplantae</taxon>
        <taxon>Streptophyta</taxon>
        <taxon>Embryophyta</taxon>
        <taxon>Tracheophyta</taxon>
        <taxon>Spermatophyta</taxon>
        <taxon>Magnoliopsida</taxon>
        <taxon>eudicotyledons</taxon>
        <taxon>Gunneridae</taxon>
        <taxon>Pentapetalae</taxon>
        <taxon>rosids</taxon>
        <taxon>fabids</taxon>
        <taxon>Fabales</taxon>
        <taxon>Fabaceae</taxon>
        <taxon>Papilionoideae</taxon>
        <taxon>50 kb inversion clade</taxon>
        <taxon>NPAAA clade</taxon>
        <taxon>indigoferoid/millettioid clade</taxon>
        <taxon>Phaseoleae</taxon>
        <taxon>Flemingia</taxon>
    </lineage>
</organism>
<protein>
    <submittedName>
        <fullName evidence="1">Uncharacterized protein</fullName>
    </submittedName>
</protein>
<evidence type="ECO:0000313" key="1">
    <source>
        <dbReference type="EMBL" id="KAL2321747.1"/>
    </source>
</evidence>
<sequence>MPDSELSSSIIEAIVFPTCHPLKLLFLDVLDDLLVVIDSLGLPKAILRNPTSIPSPFSGYPGVNSGCVSGGDSNTLFSTFLSIAF</sequence>
<dbReference type="Proteomes" id="UP001603857">
    <property type="component" value="Unassembled WGS sequence"/>
</dbReference>
<proteinExistence type="predicted"/>